<name>A0AAV8ZM10_9CUCU</name>
<dbReference type="EMBL" id="JANEYF010000942">
    <property type="protein sequence ID" value="KAJ8966768.1"/>
    <property type="molecule type" value="Genomic_DNA"/>
</dbReference>
<dbReference type="Proteomes" id="UP001162156">
    <property type="component" value="Unassembled WGS sequence"/>
</dbReference>
<gene>
    <name evidence="2" type="ORF">NQ314_003322</name>
</gene>
<evidence type="ECO:0000259" key="1">
    <source>
        <dbReference type="Pfam" id="PF13843"/>
    </source>
</evidence>
<reference evidence="2" key="1">
    <citation type="journal article" date="2023" name="Insect Mol. Biol.">
        <title>Genome sequencing provides insights into the evolution of gene families encoding plant cell wall-degrading enzymes in longhorned beetles.</title>
        <authorList>
            <person name="Shin N.R."/>
            <person name="Okamura Y."/>
            <person name="Kirsch R."/>
            <person name="Pauchet Y."/>
        </authorList>
    </citation>
    <scope>NUCLEOTIDE SEQUENCE</scope>
    <source>
        <strain evidence="2">RBIC_L_NR</strain>
    </source>
</reference>
<feature type="domain" description="PiggyBac transposable element-derived protein" evidence="1">
    <location>
        <begin position="1"/>
        <end position="123"/>
    </location>
</feature>
<evidence type="ECO:0000313" key="3">
    <source>
        <dbReference type="Proteomes" id="UP001162156"/>
    </source>
</evidence>
<evidence type="ECO:0000313" key="2">
    <source>
        <dbReference type="EMBL" id="KAJ8966768.1"/>
    </source>
</evidence>
<dbReference type="PANTHER" id="PTHR47272:SF1">
    <property type="entry name" value="PIGGYBAC TRANSPOSABLE ELEMENT-DERIVED PROTEIN 3-LIKE"/>
    <property type="match status" value="1"/>
</dbReference>
<comment type="caution">
    <text evidence="2">The sequence shown here is derived from an EMBL/GenBank/DDBJ whole genome shotgun (WGS) entry which is preliminary data.</text>
</comment>
<sequence>MGILKFPRLRQYWHTLTCIPTISETMTRSRFTNLRNNLHLVNNKLDNNDRIWKVRPIADLFTNRSKMLELEQNTCIDEQMIPFKGKINIKQYIKNKPSPLVIKCYLLCGASGIMYDLIVYQGRITPWIHKPLEAFGIIGQ</sequence>
<dbReference type="InterPro" id="IPR029526">
    <property type="entry name" value="PGBD"/>
</dbReference>
<protein>
    <recommendedName>
        <fullName evidence="1">PiggyBac transposable element-derived protein domain-containing protein</fullName>
    </recommendedName>
</protein>
<dbReference type="Pfam" id="PF13843">
    <property type="entry name" value="DDE_Tnp_1_7"/>
    <property type="match status" value="1"/>
</dbReference>
<keyword evidence="3" id="KW-1185">Reference proteome</keyword>
<proteinExistence type="predicted"/>
<dbReference type="PANTHER" id="PTHR47272">
    <property type="entry name" value="DDE_TNP_1_7 DOMAIN-CONTAINING PROTEIN"/>
    <property type="match status" value="1"/>
</dbReference>
<organism evidence="2 3">
    <name type="scientific">Rhamnusium bicolor</name>
    <dbReference type="NCBI Taxonomy" id="1586634"/>
    <lineage>
        <taxon>Eukaryota</taxon>
        <taxon>Metazoa</taxon>
        <taxon>Ecdysozoa</taxon>
        <taxon>Arthropoda</taxon>
        <taxon>Hexapoda</taxon>
        <taxon>Insecta</taxon>
        <taxon>Pterygota</taxon>
        <taxon>Neoptera</taxon>
        <taxon>Endopterygota</taxon>
        <taxon>Coleoptera</taxon>
        <taxon>Polyphaga</taxon>
        <taxon>Cucujiformia</taxon>
        <taxon>Chrysomeloidea</taxon>
        <taxon>Cerambycidae</taxon>
        <taxon>Lepturinae</taxon>
        <taxon>Rhagiini</taxon>
        <taxon>Rhamnusium</taxon>
    </lineage>
</organism>
<accession>A0AAV8ZM10</accession>
<dbReference type="AlphaFoldDB" id="A0AAV8ZM10"/>